<gene>
    <name evidence="1" type="ORF">D4A92_17720</name>
</gene>
<accession>A0ABX7EXY0</accession>
<evidence type="ECO:0000313" key="2">
    <source>
        <dbReference type="Proteomes" id="UP000596351"/>
    </source>
</evidence>
<evidence type="ECO:0000313" key="1">
    <source>
        <dbReference type="EMBL" id="QRF53145.1"/>
    </source>
</evidence>
<protein>
    <submittedName>
        <fullName evidence="1">Uncharacterized protein</fullName>
    </submittedName>
</protein>
<dbReference type="EMBL" id="CP032405">
    <property type="protein sequence ID" value="QRF53145.1"/>
    <property type="molecule type" value="Genomic_DNA"/>
</dbReference>
<organism evidence="1 2">
    <name type="scientific">Rhizobium rosettiformans</name>
    <dbReference type="NCBI Taxonomy" id="1368430"/>
    <lineage>
        <taxon>Bacteria</taxon>
        <taxon>Pseudomonadati</taxon>
        <taxon>Pseudomonadota</taxon>
        <taxon>Alphaproteobacteria</taxon>
        <taxon>Hyphomicrobiales</taxon>
        <taxon>Rhizobiaceae</taxon>
        <taxon>Rhizobium/Agrobacterium group</taxon>
        <taxon>Rhizobium</taxon>
    </lineage>
</organism>
<name>A0ABX7EXY0_9HYPH</name>
<sequence length="83" mass="8738">MFVILKADQLTVAGEAEIVAQGGAEDGECLPSLLAYGVAAGVAEQCLKLLLDGLETKLCHAAILLFAVYEVKDARGLTFNQTQ</sequence>
<dbReference type="Proteomes" id="UP000596351">
    <property type="component" value="Chromosome"/>
</dbReference>
<proteinExistence type="predicted"/>
<keyword evidence="2" id="KW-1185">Reference proteome</keyword>
<reference evidence="1 2" key="1">
    <citation type="submission" date="2018-09" db="EMBL/GenBank/DDBJ databases">
        <title>Rhizobium sp. MAE2-X.</title>
        <authorList>
            <person name="Lee Y."/>
            <person name="Jeon C.O."/>
        </authorList>
    </citation>
    <scope>NUCLEOTIDE SEQUENCE [LARGE SCALE GENOMIC DNA]</scope>
    <source>
        <strain evidence="1 2">MAE2-X</strain>
    </source>
</reference>